<organism evidence="1 2">
    <name type="scientific">Vigna mungo</name>
    <name type="common">Black gram</name>
    <name type="synonym">Phaseolus mungo</name>
    <dbReference type="NCBI Taxonomy" id="3915"/>
    <lineage>
        <taxon>Eukaryota</taxon>
        <taxon>Viridiplantae</taxon>
        <taxon>Streptophyta</taxon>
        <taxon>Embryophyta</taxon>
        <taxon>Tracheophyta</taxon>
        <taxon>Spermatophyta</taxon>
        <taxon>Magnoliopsida</taxon>
        <taxon>eudicotyledons</taxon>
        <taxon>Gunneridae</taxon>
        <taxon>Pentapetalae</taxon>
        <taxon>rosids</taxon>
        <taxon>fabids</taxon>
        <taxon>Fabales</taxon>
        <taxon>Fabaceae</taxon>
        <taxon>Papilionoideae</taxon>
        <taxon>50 kb inversion clade</taxon>
        <taxon>NPAAA clade</taxon>
        <taxon>indigoferoid/millettioid clade</taxon>
        <taxon>Phaseoleae</taxon>
        <taxon>Vigna</taxon>
    </lineage>
</organism>
<protein>
    <submittedName>
        <fullName evidence="1">Uncharacterized protein</fullName>
    </submittedName>
</protein>
<dbReference type="EMBL" id="CP144691">
    <property type="protein sequence ID" value="WVY92726.1"/>
    <property type="molecule type" value="Genomic_DNA"/>
</dbReference>
<keyword evidence="2" id="KW-1185">Reference proteome</keyword>
<sequence length="115" mass="13208">MLRSKNRTTTTTLINRVIGEFGKKVLTLWATHQSHLGGVRHEETLKEKGLSKQYQHQPRRINVEAHEKRNEKKAYKRGCLFLPKVNAWLLENNNVGKGRVEGGDVVKQTTLSFTK</sequence>
<evidence type="ECO:0000313" key="2">
    <source>
        <dbReference type="Proteomes" id="UP001374535"/>
    </source>
</evidence>
<reference evidence="1 2" key="1">
    <citation type="journal article" date="2023" name="Life. Sci Alliance">
        <title>Evolutionary insights into 3D genome organization and epigenetic landscape of Vigna mungo.</title>
        <authorList>
            <person name="Junaid A."/>
            <person name="Singh B."/>
            <person name="Bhatia S."/>
        </authorList>
    </citation>
    <scope>NUCLEOTIDE SEQUENCE [LARGE SCALE GENOMIC DNA]</scope>
    <source>
        <strain evidence="1">Urdbean</strain>
    </source>
</reference>
<proteinExistence type="predicted"/>
<name>A0AAQ3RG51_VIGMU</name>
<dbReference type="AlphaFoldDB" id="A0AAQ3RG51"/>
<dbReference type="Proteomes" id="UP001374535">
    <property type="component" value="Chromosome 10"/>
</dbReference>
<evidence type="ECO:0000313" key="1">
    <source>
        <dbReference type="EMBL" id="WVY92726.1"/>
    </source>
</evidence>
<gene>
    <name evidence="1" type="ORF">V8G54_031814</name>
</gene>
<accession>A0AAQ3RG51</accession>